<feature type="transmembrane region" description="Helical" evidence="1">
    <location>
        <begin position="72"/>
        <end position="91"/>
    </location>
</feature>
<keyword evidence="1" id="KW-1133">Transmembrane helix</keyword>
<name>A0A1G1XMD0_9BACT</name>
<comment type="caution">
    <text evidence="2">The sequence shown here is derived from an EMBL/GenBank/DDBJ whole genome shotgun (WGS) entry which is preliminary data.</text>
</comment>
<organism evidence="2 3">
    <name type="scientific">Candidatus Buchananbacteria bacterium RBG_13_39_9</name>
    <dbReference type="NCBI Taxonomy" id="1797531"/>
    <lineage>
        <taxon>Bacteria</taxon>
        <taxon>Candidatus Buchananiibacteriota</taxon>
    </lineage>
</organism>
<dbReference type="EMBL" id="MHIA01000031">
    <property type="protein sequence ID" value="OGY41295.1"/>
    <property type="molecule type" value="Genomic_DNA"/>
</dbReference>
<evidence type="ECO:0000313" key="2">
    <source>
        <dbReference type="EMBL" id="OGY41295.1"/>
    </source>
</evidence>
<protein>
    <submittedName>
        <fullName evidence="2">Uncharacterized protein</fullName>
    </submittedName>
</protein>
<keyword evidence="1" id="KW-0472">Membrane</keyword>
<evidence type="ECO:0000256" key="1">
    <source>
        <dbReference type="SAM" id="Phobius"/>
    </source>
</evidence>
<gene>
    <name evidence="2" type="ORF">A2Y67_00630</name>
</gene>
<sequence length="136" mass="14736">MTGENAKFRGRRNSKAPRLRPWKKMTFVLGAVMSASIATSMNSSVAVADSQGGNVGKSSQLKRREKMKNKGVQLAIFWLVFIVSLGMDYLGTVVMQCEGGALGFLRSLLVLFGVMGFSLFGLLALINTIKAVCPEE</sequence>
<reference evidence="2 3" key="1">
    <citation type="journal article" date="2016" name="Nat. Commun.">
        <title>Thousands of microbial genomes shed light on interconnected biogeochemical processes in an aquifer system.</title>
        <authorList>
            <person name="Anantharaman K."/>
            <person name="Brown C.T."/>
            <person name="Hug L.A."/>
            <person name="Sharon I."/>
            <person name="Castelle C.J."/>
            <person name="Probst A.J."/>
            <person name="Thomas B.C."/>
            <person name="Singh A."/>
            <person name="Wilkins M.J."/>
            <person name="Karaoz U."/>
            <person name="Brodie E.L."/>
            <person name="Williams K.H."/>
            <person name="Hubbard S.S."/>
            <person name="Banfield J.F."/>
        </authorList>
    </citation>
    <scope>NUCLEOTIDE SEQUENCE [LARGE SCALE GENOMIC DNA]</scope>
</reference>
<proteinExistence type="predicted"/>
<dbReference type="AlphaFoldDB" id="A0A1G1XMD0"/>
<accession>A0A1G1XMD0</accession>
<keyword evidence="1" id="KW-0812">Transmembrane</keyword>
<dbReference type="Proteomes" id="UP000176260">
    <property type="component" value="Unassembled WGS sequence"/>
</dbReference>
<evidence type="ECO:0000313" key="3">
    <source>
        <dbReference type="Proteomes" id="UP000176260"/>
    </source>
</evidence>
<feature type="transmembrane region" description="Helical" evidence="1">
    <location>
        <begin position="103"/>
        <end position="126"/>
    </location>
</feature>